<comment type="caution">
    <text evidence="6">The sequence shown here is derived from an EMBL/GenBank/DDBJ whole genome shotgun (WGS) entry which is preliminary data.</text>
</comment>
<reference evidence="6" key="1">
    <citation type="journal article" date="2014" name="Int. J. Syst. Evol. Microbiol.">
        <title>Complete genome sequence of Corynebacterium casei LMG S-19264T (=DSM 44701T), isolated from a smear-ripened cheese.</title>
        <authorList>
            <consortium name="US DOE Joint Genome Institute (JGI-PGF)"/>
            <person name="Walter F."/>
            <person name="Albersmeier A."/>
            <person name="Kalinowski J."/>
            <person name="Ruckert C."/>
        </authorList>
    </citation>
    <scope>NUCLEOTIDE SEQUENCE</scope>
    <source>
        <strain evidence="6">CGMCC 1.15758</strain>
    </source>
</reference>
<keyword evidence="7" id="KW-1185">Reference proteome</keyword>
<dbReference type="Gene3D" id="3.40.190.10">
    <property type="entry name" value="Periplasmic binding protein-like II"/>
    <property type="match status" value="2"/>
</dbReference>
<dbReference type="InterPro" id="IPR050389">
    <property type="entry name" value="LysR-type_TF"/>
</dbReference>
<dbReference type="GO" id="GO:0003677">
    <property type="term" value="F:DNA binding"/>
    <property type="evidence" value="ECO:0007669"/>
    <property type="project" value="UniProtKB-KW"/>
</dbReference>
<evidence type="ECO:0000256" key="4">
    <source>
        <dbReference type="ARBA" id="ARBA00023163"/>
    </source>
</evidence>
<dbReference type="InterPro" id="IPR036388">
    <property type="entry name" value="WH-like_DNA-bd_sf"/>
</dbReference>
<reference evidence="6" key="2">
    <citation type="submission" date="2020-09" db="EMBL/GenBank/DDBJ databases">
        <authorList>
            <person name="Sun Q."/>
            <person name="Zhou Y."/>
        </authorList>
    </citation>
    <scope>NUCLEOTIDE SEQUENCE</scope>
    <source>
        <strain evidence="6">CGMCC 1.15758</strain>
    </source>
</reference>
<proteinExistence type="inferred from homology"/>
<dbReference type="Pfam" id="PF00126">
    <property type="entry name" value="HTH_1"/>
    <property type="match status" value="1"/>
</dbReference>
<evidence type="ECO:0000313" key="6">
    <source>
        <dbReference type="EMBL" id="GGF97878.1"/>
    </source>
</evidence>
<evidence type="ECO:0000256" key="1">
    <source>
        <dbReference type="ARBA" id="ARBA00009437"/>
    </source>
</evidence>
<keyword evidence="3" id="KW-0238">DNA-binding</keyword>
<keyword evidence="4" id="KW-0804">Transcription</keyword>
<name>A0A8J2Z4N9_9GAMM</name>
<dbReference type="PANTHER" id="PTHR30118">
    <property type="entry name" value="HTH-TYPE TRANSCRIPTIONAL REGULATOR LEUO-RELATED"/>
    <property type="match status" value="1"/>
</dbReference>
<protein>
    <recommendedName>
        <fullName evidence="5">HTH lysR-type domain-containing protein</fullName>
    </recommendedName>
</protein>
<gene>
    <name evidence="6" type="ORF">GCM10010995_13870</name>
</gene>
<dbReference type="InterPro" id="IPR036390">
    <property type="entry name" value="WH_DNA-bd_sf"/>
</dbReference>
<dbReference type="SUPFAM" id="SSF53850">
    <property type="entry name" value="Periplasmic binding protein-like II"/>
    <property type="match status" value="1"/>
</dbReference>
<evidence type="ECO:0000256" key="3">
    <source>
        <dbReference type="ARBA" id="ARBA00023125"/>
    </source>
</evidence>
<dbReference type="OrthoDB" id="8839911at2"/>
<evidence type="ECO:0000259" key="5">
    <source>
        <dbReference type="PROSITE" id="PS50931"/>
    </source>
</evidence>
<dbReference type="Gene3D" id="1.10.10.10">
    <property type="entry name" value="Winged helix-like DNA-binding domain superfamily/Winged helix DNA-binding domain"/>
    <property type="match status" value="1"/>
</dbReference>
<evidence type="ECO:0000256" key="2">
    <source>
        <dbReference type="ARBA" id="ARBA00023015"/>
    </source>
</evidence>
<dbReference type="EMBL" id="BMJS01000013">
    <property type="protein sequence ID" value="GGF97878.1"/>
    <property type="molecule type" value="Genomic_DNA"/>
</dbReference>
<dbReference type="GO" id="GO:0003700">
    <property type="term" value="F:DNA-binding transcription factor activity"/>
    <property type="evidence" value="ECO:0007669"/>
    <property type="project" value="InterPro"/>
</dbReference>
<dbReference type="InterPro" id="IPR000847">
    <property type="entry name" value="LysR_HTH_N"/>
</dbReference>
<dbReference type="SUPFAM" id="SSF46785">
    <property type="entry name" value="Winged helix' DNA-binding domain"/>
    <property type="match status" value="1"/>
</dbReference>
<organism evidence="6 7">
    <name type="scientific">Cysteiniphilum litorale</name>
    <dbReference type="NCBI Taxonomy" id="2056700"/>
    <lineage>
        <taxon>Bacteria</taxon>
        <taxon>Pseudomonadati</taxon>
        <taxon>Pseudomonadota</taxon>
        <taxon>Gammaproteobacteria</taxon>
        <taxon>Thiotrichales</taxon>
        <taxon>Fastidiosibacteraceae</taxon>
        <taxon>Cysteiniphilum</taxon>
    </lineage>
</organism>
<comment type="similarity">
    <text evidence="1">Belongs to the LysR transcriptional regulatory family.</text>
</comment>
<dbReference type="Proteomes" id="UP000636949">
    <property type="component" value="Unassembled WGS sequence"/>
</dbReference>
<feature type="domain" description="HTH lysR-type" evidence="5">
    <location>
        <begin position="1"/>
        <end position="58"/>
    </location>
</feature>
<sequence>MDSSDLMILRHLLIEKNISVTAKLMNVSQPAITMRLGKLRGMFKDDILIRDGNKMKLTPKAEDMVNPIIRITDEMLSLMPAHDFDPYTTPTHIQLQITEAVSETSTKALIDAFLKYNNQHKISITTLSYTSLQAHDQTLKNVDAVIGIPTHIEGFNDEIYSYETGVLMFDYFFDDAKKSISYDEYLQLPHIVFSQGSSNQLLLDILGHPDPRNLCLQISSLRAATELLQDKYVMTASTILARVFDKKHLPLPFDLPGLPFKLSYPERLKHDKKNRWVRQVCKEVMQALLKKYSL</sequence>
<evidence type="ECO:0000313" key="7">
    <source>
        <dbReference type="Proteomes" id="UP000636949"/>
    </source>
</evidence>
<keyword evidence="2" id="KW-0805">Transcription regulation</keyword>
<dbReference type="AlphaFoldDB" id="A0A8J2Z4N9"/>
<dbReference type="PROSITE" id="PS50931">
    <property type="entry name" value="HTH_LYSR"/>
    <property type="match status" value="1"/>
</dbReference>
<dbReference type="RefSeq" id="WP_117002836.1">
    <property type="nucleotide sequence ID" value="NZ_BMJS01000013.1"/>
</dbReference>
<accession>A0A8J2Z4N9</accession>
<dbReference type="PANTHER" id="PTHR30118:SF15">
    <property type="entry name" value="TRANSCRIPTIONAL REGULATORY PROTEIN"/>
    <property type="match status" value="1"/>
</dbReference>